<dbReference type="InterPro" id="IPR004839">
    <property type="entry name" value="Aminotransferase_I/II_large"/>
</dbReference>
<comment type="cofactor">
    <cofactor evidence="1 9">
        <name>pyridoxal 5'-phosphate</name>
        <dbReference type="ChEBI" id="CHEBI:597326"/>
    </cofactor>
</comment>
<dbReference type="InterPro" id="IPR015421">
    <property type="entry name" value="PyrdxlP-dep_Trfase_major"/>
</dbReference>
<evidence type="ECO:0000256" key="4">
    <source>
        <dbReference type="ARBA" id="ARBA00022576"/>
    </source>
</evidence>
<dbReference type="GO" id="GO:0004400">
    <property type="term" value="F:histidinol-phosphate transaminase activity"/>
    <property type="evidence" value="ECO:0007669"/>
    <property type="project" value="UniProtKB-UniRule"/>
</dbReference>
<evidence type="ECO:0000256" key="5">
    <source>
        <dbReference type="ARBA" id="ARBA00022605"/>
    </source>
</evidence>
<keyword evidence="5 9" id="KW-0028">Amino-acid biosynthesis</keyword>
<feature type="modified residue" description="N6-(pyridoxal phosphate)lysine" evidence="9">
    <location>
        <position position="212"/>
    </location>
</feature>
<proteinExistence type="inferred from homology"/>
<accession>A0A9D1WPU3</accession>
<comment type="catalytic activity">
    <reaction evidence="9">
        <text>L-histidinol phosphate + 2-oxoglutarate = 3-(imidazol-4-yl)-2-oxopropyl phosphate + L-glutamate</text>
        <dbReference type="Rhea" id="RHEA:23744"/>
        <dbReference type="ChEBI" id="CHEBI:16810"/>
        <dbReference type="ChEBI" id="CHEBI:29985"/>
        <dbReference type="ChEBI" id="CHEBI:57766"/>
        <dbReference type="ChEBI" id="CHEBI:57980"/>
        <dbReference type="EC" id="2.6.1.9"/>
    </reaction>
</comment>
<dbReference type="InterPro" id="IPR005861">
    <property type="entry name" value="HisP_aminotrans"/>
</dbReference>
<evidence type="ECO:0000313" key="11">
    <source>
        <dbReference type="EMBL" id="HIX64866.1"/>
    </source>
</evidence>
<evidence type="ECO:0000256" key="9">
    <source>
        <dbReference type="HAMAP-Rule" id="MF_01023"/>
    </source>
</evidence>
<keyword evidence="6 9" id="KW-0808">Transferase</keyword>
<evidence type="ECO:0000256" key="3">
    <source>
        <dbReference type="ARBA" id="ARBA00011738"/>
    </source>
</evidence>
<dbReference type="AlphaFoldDB" id="A0A9D1WPU3"/>
<dbReference type="PANTHER" id="PTHR42885:SF2">
    <property type="entry name" value="HISTIDINOL-PHOSPHATE AMINOTRANSFERASE"/>
    <property type="match status" value="1"/>
</dbReference>
<comment type="caution">
    <text evidence="11">The sequence shown here is derived from an EMBL/GenBank/DDBJ whole genome shotgun (WGS) entry which is preliminary data.</text>
</comment>
<reference evidence="11" key="1">
    <citation type="journal article" date="2021" name="PeerJ">
        <title>Extensive microbial diversity within the chicken gut microbiome revealed by metagenomics and culture.</title>
        <authorList>
            <person name="Gilroy R."/>
            <person name="Ravi A."/>
            <person name="Getino M."/>
            <person name="Pursley I."/>
            <person name="Horton D.L."/>
            <person name="Alikhan N.F."/>
            <person name="Baker D."/>
            <person name="Gharbi K."/>
            <person name="Hall N."/>
            <person name="Watson M."/>
            <person name="Adriaenssens E.M."/>
            <person name="Foster-Nyarko E."/>
            <person name="Jarju S."/>
            <person name="Secka A."/>
            <person name="Antonio M."/>
            <person name="Oren A."/>
            <person name="Chaudhuri R.R."/>
            <person name="La Ragione R."/>
            <person name="Hildebrand F."/>
            <person name="Pallen M.J."/>
        </authorList>
    </citation>
    <scope>NUCLEOTIDE SEQUENCE</scope>
    <source>
        <strain evidence="11">CHK188-5543</strain>
    </source>
</reference>
<keyword evidence="4 9" id="KW-0032">Aminotransferase</keyword>
<dbReference type="InterPro" id="IPR015424">
    <property type="entry name" value="PyrdxlP-dep_Trfase"/>
</dbReference>
<evidence type="ECO:0000313" key="12">
    <source>
        <dbReference type="Proteomes" id="UP000886800"/>
    </source>
</evidence>
<reference evidence="11" key="2">
    <citation type="submission" date="2021-04" db="EMBL/GenBank/DDBJ databases">
        <authorList>
            <person name="Gilroy R."/>
        </authorList>
    </citation>
    <scope>NUCLEOTIDE SEQUENCE</scope>
    <source>
        <strain evidence="11">CHK188-5543</strain>
    </source>
</reference>
<dbReference type="Proteomes" id="UP000886800">
    <property type="component" value="Unassembled WGS sequence"/>
</dbReference>
<comment type="pathway">
    <text evidence="9">Amino-acid biosynthesis; L-histidine biosynthesis; L-histidine from 5-phospho-alpha-D-ribose 1-diphosphate: step 7/9.</text>
</comment>
<dbReference type="SUPFAM" id="SSF53383">
    <property type="entry name" value="PLP-dependent transferases"/>
    <property type="match status" value="1"/>
</dbReference>
<feature type="domain" description="Aminotransferase class I/classII large" evidence="10">
    <location>
        <begin position="23"/>
        <end position="345"/>
    </location>
</feature>
<dbReference type="Pfam" id="PF00155">
    <property type="entry name" value="Aminotran_1_2"/>
    <property type="match status" value="1"/>
</dbReference>
<evidence type="ECO:0000256" key="2">
    <source>
        <dbReference type="ARBA" id="ARBA00007970"/>
    </source>
</evidence>
<keyword evidence="8 9" id="KW-0368">Histidine biosynthesis</keyword>
<dbReference type="EMBL" id="DXES01000027">
    <property type="protein sequence ID" value="HIX64866.1"/>
    <property type="molecule type" value="Genomic_DNA"/>
</dbReference>
<dbReference type="Gene3D" id="3.40.640.10">
    <property type="entry name" value="Type I PLP-dependent aspartate aminotransferase-like (Major domain)"/>
    <property type="match status" value="1"/>
</dbReference>
<dbReference type="GO" id="GO:0030170">
    <property type="term" value="F:pyridoxal phosphate binding"/>
    <property type="evidence" value="ECO:0007669"/>
    <property type="project" value="InterPro"/>
</dbReference>
<keyword evidence="7 9" id="KW-0663">Pyridoxal phosphate</keyword>
<evidence type="ECO:0000256" key="6">
    <source>
        <dbReference type="ARBA" id="ARBA00022679"/>
    </source>
</evidence>
<evidence type="ECO:0000259" key="10">
    <source>
        <dbReference type="Pfam" id="PF00155"/>
    </source>
</evidence>
<dbReference type="InterPro" id="IPR015422">
    <property type="entry name" value="PyrdxlP-dep_Trfase_small"/>
</dbReference>
<protein>
    <recommendedName>
        <fullName evidence="9">Histidinol-phosphate aminotransferase</fullName>
        <ecNumber evidence="9">2.6.1.9</ecNumber>
    </recommendedName>
    <alternativeName>
        <fullName evidence="9">Imidazole acetol-phosphate transaminase</fullName>
    </alternativeName>
</protein>
<name>A0A9D1WPU3_9FIRM</name>
<dbReference type="Gene3D" id="3.90.1150.10">
    <property type="entry name" value="Aspartate Aminotransferase, domain 1"/>
    <property type="match status" value="1"/>
</dbReference>
<comment type="subunit">
    <text evidence="3 9">Homodimer.</text>
</comment>
<evidence type="ECO:0000256" key="8">
    <source>
        <dbReference type="ARBA" id="ARBA00023102"/>
    </source>
</evidence>
<dbReference type="CDD" id="cd00609">
    <property type="entry name" value="AAT_like"/>
    <property type="match status" value="1"/>
</dbReference>
<evidence type="ECO:0000256" key="7">
    <source>
        <dbReference type="ARBA" id="ARBA00022898"/>
    </source>
</evidence>
<dbReference type="GO" id="GO:0000105">
    <property type="term" value="P:L-histidine biosynthetic process"/>
    <property type="evidence" value="ECO:0007669"/>
    <property type="project" value="UniProtKB-UniRule"/>
</dbReference>
<sequence>MSYRIPEKLLNLTPYAPWEGEAQIHLDANESPFAPPEWLREEIGNAVKEIAFNRYPDPYCVALCEKAAAFWGVAPSNLVAGNGSDELIGLILNWFTQPGDTAVVVSPDFSMYSFYAQACGVQVKSFPKAQDRLDVEALADFVREQGARVLIFSNPCNPTSLQASRLQVLQLIQALPDQLVVVDEAYMDFSDASILQDAPQYDHLVLLKTCSKAMGMAAIRLGFAICHPTLAIALKAAKSPYNVNTMTQAVGEVLFSHPDYLREQALRIRENRDQLYRAVVQLTEQKQELLAVYPTSTNYLYCVLQDARRVFSALAQRGIAVRLLGDRLRICTGTEQENRVLLDALQAILH</sequence>
<dbReference type="HAMAP" id="MF_01023">
    <property type="entry name" value="HisC_aminotrans_2"/>
    <property type="match status" value="1"/>
</dbReference>
<comment type="similarity">
    <text evidence="2 9">Belongs to the class-II pyridoxal-phosphate-dependent aminotransferase family. Histidinol-phosphate aminotransferase subfamily.</text>
</comment>
<dbReference type="PANTHER" id="PTHR42885">
    <property type="entry name" value="HISTIDINOL-PHOSPHATE AMINOTRANSFERASE-RELATED"/>
    <property type="match status" value="1"/>
</dbReference>
<organism evidence="11 12">
    <name type="scientific">Candidatus Anaerotruncus excrementipullorum</name>
    <dbReference type="NCBI Taxonomy" id="2838465"/>
    <lineage>
        <taxon>Bacteria</taxon>
        <taxon>Bacillati</taxon>
        <taxon>Bacillota</taxon>
        <taxon>Clostridia</taxon>
        <taxon>Eubacteriales</taxon>
        <taxon>Oscillospiraceae</taxon>
        <taxon>Anaerotruncus</taxon>
    </lineage>
</organism>
<evidence type="ECO:0000256" key="1">
    <source>
        <dbReference type="ARBA" id="ARBA00001933"/>
    </source>
</evidence>
<dbReference type="EC" id="2.6.1.9" evidence="9"/>
<gene>
    <name evidence="9" type="primary">hisC</name>
    <name evidence="11" type="ORF">H9736_01310</name>
</gene>